<dbReference type="EMBL" id="JACDQQ010002919">
    <property type="protein sequence ID" value="MBA0089292.1"/>
    <property type="molecule type" value="Genomic_DNA"/>
</dbReference>
<proteinExistence type="predicted"/>
<feature type="non-terminal residue" evidence="2">
    <location>
        <position position="235"/>
    </location>
</feature>
<name>A0A7V8NXH8_9BACT</name>
<dbReference type="AlphaFoldDB" id="A0A7V8NXH8"/>
<evidence type="ECO:0000313" key="2">
    <source>
        <dbReference type="EMBL" id="MBA0089292.1"/>
    </source>
</evidence>
<evidence type="ECO:0000256" key="1">
    <source>
        <dbReference type="SAM" id="SignalP"/>
    </source>
</evidence>
<accession>A0A7V8NXH8</accession>
<dbReference type="Proteomes" id="UP000567293">
    <property type="component" value="Unassembled WGS sequence"/>
</dbReference>
<organism evidence="2 3">
    <name type="scientific">Candidatus Acidiferrum panamense</name>
    <dbReference type="NCBI Taxonomy" id="2741543"/>
    <lineage>
        <taxon>Bacteria</taxon>
        <taxon>Pseudomonadati</taxon>
        <taxon>Acidobacteriota</taxon>
        <taxon>Terriglobia</taxon>
        <taxon>Candidatus Acidiferrales</taxon>
        <taxon>Candidatus Acidiferrum</taxon>
    </lineage>
</organism>
<feature type="signal peptide" evidence="1">
    <location>
        <begin position="1"/>
        <end position="23"/>
    </location>
</feature>
<comment type="caution">
    <text evidence="2">The sequence shown here is derived from an EMBL/GenBank/DDBJ whole genome shotgun (WGS) entry which is preliminary data.</text>
</comment>
<keyword evidence="3" id="KW-1185">Reference proteome</keyword>
<feature type="chain" id="PRO_5031116529" evidence="1">
    <location>
        <begin position="24"/>
        <end position="235"/>
    </location>
</feature>
<reference evidence="2" key="1">
    <citation type="submission" date="2020-06" db="EMBL/GenBank/DDBJ databases">
        <title>Legume-microbial interactions unlock mineral nutrients during tropical forest succession.</title>
        <authorList>
            <person name="Epihov D.Z."/>
        </authorList>
    </citation>
    <scope>NUCLEOTIDE SEQUENCE [LARGE SCALE GENOMIC DNA]</scope>
    <source>
        <strain evidence="2">Pan2503</strain>
    </source>
</reference>
<gene>
    <name evidence="2" type="ORF">HRJ53_30240</name>
</gene>
<evidence type="ECO:0000313" key="3">
    <source>
        <dbReference type="Proteomes" id="UP000567293"/>
    </source>
</evidence>
<protein>
    <submittedName>
        <fullName evidence="2">Uncharacterized protein</fullName>
    </submittedName>
</protein>
<sequence length="235" mass="26169">MSFRTKLLLVVLLTIFASVSVVAYAVTYYTRSEFEAVDAQRTEALVAQFRKEYAQRGEEIVRQVENIANAEITLHTALDAERPNADLSIYQNDANGAAQDHGLDFVELVNYDGTVISSAQNASRVGYKNEWVTAKSDWSEVPAFLKREETPTEVALSLCAVRVQPNVPKPFYIIGGRRLDKNFLASLVLPIGMRALIYTNLDPSFVAASLLGENMDADQAERFAPLVQHLQKEPQ</sequence>
<keyword evidence="1" id="KW-0732">Signal</keyword>